<dbReference type="Proteomes" id="UP000660454">
    <property type="component" value="Unassembled WGS sequence"/>
</dbReference>
<comment type="caution">
    <text evidence="1">The sequence shown here is derived from an EMBL/GenBank/DDBJ whole genome shotgun (WGS) entry which is preliminary data.</text>
</comment>
<organism evidence="1 2">
    <name type="scientific">Microbispora siamensis</name>
    <dbReference type="NCBI Taxonomy" id="564413"/>
    <lineage>
        <taxon>Bacteria</taxon>
        <taxon>Bacillati</taxon>
        <taxon>Actinomycetota</taxon>
        <taxon>Actinomycetes</taxon>
        <taxon>Streptosporangiales</taxon>
        <taxon>Streptosporangiaceae</taxon>
        <taxon>Microbispora</taxon>
    </lineage>
</organism>
<sequence>MGLMGVESASAWPIFAGLLGDQLGTWANQPWRGSIGVVTNDERPADRVTSEPVEVMAYLHARAWAVTRRMLPQHEWEPHDDDEILLREVPDGLLVTIARASDRDDKFGVLWSGGTLAGFFERMLVR</sequence>
<accession>A0ABQ4GRC8</accession>
<evidence type="ECO:0000313" key="2">
    <source>
        <dbReference type="Proteomes" id="UP000660454"/>
    </source>
</evidence>
<protein>
    <submittedName>
        <fullName evidence="1">Uncharacterized protein</fullName>
    </submittedName>
</protein>
<evidence type="ECO:0000313" key="1">
    <source>
        <dbReference type="EMBL" id="GIH63984.1"/>
    </source>
</evidence>
<name>A0ABQ4GRC8_9ACTN</name>
<proteinExistence type="predicted"/>
<reference evidence="1 2" key="1">
    <citation type="submission" date="2021-01" db="EMBL/GenBank/DDBJ databases">
        <title>Whole genome shotgun sequence of Microbispora siamensis NBRC 104113.</title>
        <authorList>
            <person name="Komaki H."/>
            <person name="Tamura T."/>
        </authorList>
    </citation>
    <scope>NUCLEOTIDE SEQUENCE [LARGE SCALE GENOMIC DNA]</scope>
    <source>
        <strain evidence="1 2">NBRC 104113</strain>
    </source>
</reference>
<dbReference type="EMBL" id="BOOF01000029">
    <property type="protein sequence ID" value="GIH63984.1"/>
    <property type="molecule type" value="Genomic_DNA"/>
</dbReference>
<keyword evidence="2" id="KW-1185">Reference proteome</keyword>
<gene>
    <name evidence="1" type="ORF">Msi02_48010</name>
</gene>